<dbReference type="Gene3D" id="3.90.226.10">
    <property type="entry name" value="2-enoyl-CoA Hydratase, Chain A, domain 1"/>
    <property type="match status" value="1"/>
</dbReference>
<evidence type="ECO:0000313" key="5">
    <source>
        <dbReference type="Proteomes" id="UP001474181"/>
    </source>
</evidence>
<comment type="caution">
    <text evidence="4">The sequence shown here is derived from an EMBL/GenBank/DDBJ whole genome shotgun (WGS) entry which is preliminary data.</text>
</comment>
<dbReference type="PANTHER" id="PTHR11941">
    <property type="entry name" value="ENOYL-COA HYDRATASE-RELATED"/>
    <property type="match status" value="1"/>
</dbReference>
<feature type="compositionally biased region" description="Polar residues" evidence="3">
    <location>
        <begin position="248"/>
        <end position="265"/>
    </location>
</feature>
<evidence type="ECO:0000256" key="3">
    <source>
        <dbReference type="SAM" id="MobiDB-lite"/>
    </source>
</evidence>
<dbReference type="RefSeq" id="WP_350785092.1">
    <property type="nucleotide sequence ID" value="NZ_JBEPEK010000260.1"/>
</dbReference>
<protein>
    <submittedName>
        <fullName evidence="4">Polyketide synthase</fullName>
    </submittedName>
</protein>
<dbReference type="EMBL" id="JBEPEK010000260">
    <property type="protein sequence ID" value="MER7183622.1"/>
    <property type="molecule type" value="Genomic_DNA"/>
</dbReference>
<sequence>MTRALGPVAIRLEAPLAHVTLDDAAHGNRITPAARAALPAALAEAAADPGTRVIVLSGLPDVFCAGGTREDLTAEGEARTPHGWDFVRAAADCPLPVVAAVQGHAIGGGLLLALYADAVVLSDRSSYSANFLTYGFTPCLGATHVLPAVLGQALGTEMLYTGRPYRGRELAARGAAVNIVAHDKVPARAAALARRIAQAPRTTLQLLKQELAAPARDLALAALERELPRHTATLDDPETRRRIGTLYPLTQSRQSEAQSEAGSPR</sequence>
<name>A0ABV1X3M9_9ACTN</name>
<gene>
    <name evidence="4" type="ORF">ABT404_29830</name>
</gene>
<reference evidence="4 5" key="1">
    <citation type="submission" date="2024-06" db="EMBL/GenBank/DDBJ databases">
        <title>The Natural Products Discovery Center: Release of the First 8490 Sequenced Strains for Exploring Actinobacteria Biosynthetic Diversity.</title>
        <authorList>
            <person name="Kalkreuter E."/>
            <person name="Kautsar S.A."/>
            <person name="Yang D."/>
            <person name="Bader C.D."/>
            <person name="Teijaro C.N."/>
            <person name="Fluegel L."/>
            <person name="Davis C.M."/>
            <person name="Simpson J.R."/>
            <person name="Lauterbach L."/>
            <person name="Steele A.D."/>
            <person name="Gui C."/>
            <person name="Meng S."/>
            <person name="Li G."/>
            <person name="Viehrig K."/>
            <person name="Ye F."/>
            <person name="Su P."/>
            <person name="Kiefer A.F."/>
            <person name="Nichols A."/>
            <person name="Cepeda A.J."/>
            <person name="Yan W."/>
            <person name="Fan B."/>
            <person name="Jiang Y."/>
            <person name="Adhikari A."/>
            <person name="Zheng C.-J."/>
            <person name="Schuster L."/>
            <person name="Cowan T.M."/>
            <person name="Smanski M.J."/>
            <person name="Chevrette M.G."/>
            <person name="De Carvalho L.P.S."/>
            <person name="Shen B."/>
        </authorList>
    </citation>
    <scope>NUCLEOTIDE SEQUENCE [LARGE SCALE GENOMIC DNA]</scope>
    <source>
        <strain evidence="4 5">NPDC000234</strain>
    </source>
</reference>
<dbReference type="InterPro" id="IPR001753">
    <property type="entry name" value="Enoyl-CoA_hydra/iso"/>
</dbReference>
<dbReference type="Pfam" id="PF00378">
    <property type="entry name" value="ECH_1"/>
    <property type="match status" value="1"/>
</dbReference>
<evidence type="ECO:0000313" key="4">
    <source>
        <dbReference type="EMBL" id="MER7183622.1"/>
    </source>
</evidence>
<dbReference type="SUPFAM" id="SSF52096">
    <property type="entry name" value="ClpP/crotonase"/>
    <property type="match status" value="1"/>
</dbReference>
<dbReference type="NCBIfam" id="NF005496">
    <property type="entry name" value="PRK07110.1"/>
    <property type="match status" value="1"/>
</dbReference>
<evidence type="ECO:0000256" key="1">
    <source>
        <dbReference type="ARBA" id="ARBA00005254"/>
    </source>
</evidence>
<dbReference type="Gene3D" id="6.20.390.20">
    <property type="match status" value="1"/>
</dbReference>
<comment type="similarity">
    <text evidence="1 2">Belongs to the enoyl-CoA hydratase/isomerase family.</text>
</comment>
<keyword evidence="5" id="KW-1185">Reference proteome</keyword>
<accession>A0ABV1X3M9</accession>
<dbReference type="Proteomes" id="UP001474181">
    <property type="component" value="Unassembled WGS sequence"/>
</dbReference>
<dbReference type="InterPro" id="IPR018376">
    <property type="entry name" value="Enoyl-CoA_hyd/isom_CS"/>
</dbReference>
<proteinExistence type="inferred from homology"/>
<feature type="region of interest" description="Disordered" evidence="3">
    <location>
        <begin position="246"/>
        <end position="265"/>
    </location>
</feature>
<dbReference type="PROSITE" id="PS00166">
    <property type="entry name" value="ENOYL_COA_HYDRATASE"/>
    <property type="match status" value="1"/>
</dbReference>
<dbReference type="InterPro" id="IPR029045">
    <property type="entry name" value="ClpP/crotonase-like_dom_sf"/>
</dbReference>
<organism evidence="4 5">
    <name type="scientific">Streptomyces hyaluromycini</name>
    <dbReference type="NCBI Taxonomy" id="1377993"/>
    <lineage>
        <taxon>Bacteria</taxon>
        <taxon>Bacillati</taxon>
        <taxon>Actinomycetota</taxon>
        <taxon>Actinomycetes</taxon>
        <taxon>Kitasatosporales</taxon>
        <taxon>Streptomycetaceae</taxon>
        <taxon>Streptomyces</taxon>
    </lineage>
</organism>
<dbReference type="PANTHER" id="PTHR11941:SF133">
    <property type="entry name" value="1,2-EPOXYPHENYLACETYL-COA ISOMERASE"/>
    <property type="match status" value="1"/>
</dbReference>
<evidence type="ECO:0000256" key="2">
    <source>
        <dbReference type="RuleBase" id="RU003707"/>
    </source>
</evidence>
<dbReference type="CDD" id="cd06558">
    <property type="entry name" value="crotonase-like"/>
    <property type="match status" value="1"/>
</dbReference>